<protein>
    <submittedName>
        <fullName evidence="2">Hemerythrin domain-containing protein</fullName>
    </submittedName>
</protein>
<evidence type="ECO:0000313" key="2">
    <source>
        <dbReference type="EMBL" id="MFC4622502.1"/>
    </source>
</evidence>
<dbReference type="InterPro" id="IPR038309">
    <property type="entry name" value="Rsd/AlgQ_sf"/>
</dbReference>
<accession>A0ABV9GWV9</accession>
<dbReference type="RefSeq" id="WP_377725948.1">
    <property type="nucleotide sequence ID" value="NZ_JBHSEW010000007.1"/>
</dbReference>
<dbReference type="Proteomes" id="UP001595967">
    <property type="component" value="Unassembled WGS sequence"/>
</dbReference>
<dbReference type="Gene3D" id="1.20.120.1370">
    <property type="entry name" value="Regulator of RNA polymerase sigma(70) subunit, domain 4"/>
    <property type="match status" value="1"/>
</dbReference>
<comment type="caution">
    <text evidence="2">The sequence shown here is derived from an EMBL/GenBank/DDBJ whole genome shotgun (WGS) entry which is preliminary data.</text>
</comment>
<name>A0ABV9GWV9_9BURK</name>
<evidence type="ECO:0000313" key="3">
    <source>
        <dbReference type="Proteomes" id="UP001595967"/>
    </source>
</evidence>
<feature type="domain" description="Hemerythrin-like" evidence="1">
    <location>
        <begin position="51"/>
        <end position="180"/>
    </location>
</feature>
<sequence length="188" mass="21194">MFSFWKARRTTLAQAGAAVPVPASTAPPDAAAAAPSVLPADAGVLPYYPDLVEELLAEHEAVSMLEQRLRRAFMRQDWPRVAKRLRELGTLLRGHILKENVRLYAFLQQVTENEADIETMKHFRRGAKALSQSLLAFFERYENIDQLPPEQAAAFLADLDAISQAIHERMQSEEQQLYPLYRGYAVAV</sequence>
<reference evidence="3" key="1">
    <citation type="journal article" date="2019" name="Int. J. Syst. Evol. Microbiol.">
        <title>The Global Catalogue of Microorganisms (GCM) 10K type strain sequencing project: providing services to taxonomists for standard genome sequencing and annotation.</title>
        <authorList>
            <consortium name="The Broad Institute Genomics Platform"/>
            <consortium name="The Broad Institute Genome Sequencing Center for Infectious Disease"/>
            <person name="Wu L."/>
            <person name="Ma J."/>
        </authorList>
    </citation>
    <scope>NUCLEOTIDE SEQUENCE [LARGE SCALE GENOMIC DNA]</scope>
    <source>
        <strain evidence="3">JCM 11650</strain>
    </source>
</reference>
<keyword evidence="3" id="KW-1185">Reference proteome</keyword>
<gene>
    <name evidence="2" type="ORF">ACFO3A_09765</name>
</gene>
<proteinExistence type="predicted"/>
<organism evidence="2 3">
    <name type="scientific">Comamonas nitrativorans</name>
    <dbReference type="NCBI Taxonomy" id="108437"/>
    <lineage>
        <taxon>Bacteria</taxon>
        <taxon>Pseudomonadati</taxon>
        <taxon>Pseudomonadota</taxon>
        <taxon>Betaproteobacteria</taxon>
        <taxon>Burkholderiales</taxon>
        <taxon>Comamonadaceae</taxon>
        <taxon>Comamonas</taxon>
    </lineage>
</organism>
<dbReference type="Pfam" id="PF01814">
    <property type="entry name" value="Hemerythrin"/>
    <property type="match status" value="1"/>
</dbReference>
<dbReference type="EMBL" id="JBHSEW010000007">
    <property type="protein sequence ID" value="MFC4622502.1"/>
    <property type="molecule type" value="Genomic_DNA"/>
</dbReference>
<dbReference type="InterPro" id="IPR012312">
    <property type="entry name" value="Hemerythrin-like"/>
</dbReference>
<evidence type="ECO:0000259" key="1">
    <source>
        <dbReference type="Pfam" id="PF01814"/>
    </source>
</evidence>